<feature type="domain" description="Bacterial toxin 50" evidence="2">
    <location>
        <begin position="4"/>
        <end position="62"/>
    </location>
</feature>
<dbReference type="Proteomes" id="UP001518989">
    <property type="component" value="Unassembled WGS sequence"/>
</dbReference>
<evidence type="ECO:0000313" key="3">
    <source>
        <dbReference type="EMBL" id="MBO1077537.1"/>
    </source>
</evidence>
<organism evidence="3 4">
    <name type="scientific">Roseomonas haemaphysalidis</name>
    <dbReference type="NCBI Taxonomy" id="2768162"/>
    <lineage>
        <taxon>Bacteria</taxon>
        <taxon>Pseudomonadati</taxon>
        <taxon>Pseudomonadota</taxon>
        <taxon>Alphaproteobacteria</taxon>
        <taxon>Acetobacterales</taxon>
        <taxon>Roseomonadaceae</taxon>
        <taxon>Roseomonas</taxon>
    </lineage>
</organism>
<name>A0ABS3KKL1_9PROT</name>
<feature type="region of interest" description="Disordered" evidence="1">
    <location>
        <begin position="1"/>
        <end position="26"/>
    </location>
</feature>
<dbReference type="EMBL" id="JACTNG010000001">
    <property type="protein sequence ID" value="MBO1077537.1"/>
    <property type="molecule type" value="Genomic_DNA"/>
</dbReference>
<evidence type="ECO:0000256" key="1">
    <source>
        <dbReference type="SAM" id="MobiDB-lite"/>
    </source>
</evidence>
<reference evidence="3 4" key="1">
    <citation type="submission" date="2020-09" db="EMBL/GenBank/DDBJ databases">
        <title>Roseomonas.</title>
        <authorList>
            <person name="Zhu W."/>
        </authorList>
    </citation>
    <scope>NUCLEOTIDE SEQUENCE [LARGE SCALE GENOMIC DNA]</scope>
    <source>
        <strain evidence="3 4">573</strain>
    </source>
</reference>
<gene>
    <name evidence="3" type="ORF">IAI61_00735</name>
</gene>
<evidence type="ECO:0000259" key="2">
    <source>
        <dbReference type="Pfam" id="PF15542"/>
    </source>
</evidence>
<keyword evidence="4" id="KW-1185">Reference proteome</keyword>
<comment type="caution">
    <text evidence="3">The sequence shown here is derived from an EMBL/GenBank/DDBJ whole genome shotgun (WGS) entry which is preliminary data.</text>
</comment>
<dbReference type="Pfam" id="PF15542">
    <property type="entry name" value="Ntox50"/>
    <property type="match status" value="1"/>
</dbReference>
<evidence type="ECO:0000313" key="4">
    <source>
        <dbReference type="Proteomes" id="UP001518989"/>
    </source>
</evidence>
<dbReference type="InterPro" id="IPR029100">
    <property type="entry name" value="Ntox50"/>
</dbReference>
<protein>
    <recommendedName>
        <fullName evidence="2">Bacterial toxin 50 domain-containing protein</fullName>
    </recommendedName>
</protein>
<sequence length="70" mass="7747">MYREFSGHGTMRQGSRPGVGGAKESFDTGDRIIGIYRHLDGREAQTTRGQIIYGRTGAHIVPAMPRGWVE</sequence>
<proteinExistence type="predicted"/>
<accession>A0ABS3KKL1</accession>